<dbReference type="InterPro" id="IPR000160">
    <property type="entry name" value="GGDEF_dom"/>
</dbReference>
<feature type="compositionally biased region" description="Polar residues" evidence="1">
    <location>
        <begin position="1"/>
        <end position="12"/>
    </location>
</feature>
<proteinExistence type="predicted"/>
<evidence type="ECO:0000313" key="4">
    <source>
        <dbReference type="Proteomes" id="UP000317893"/>
    </source>
</evidence>
<comment type="caution">
    <text evidence="3">The sequence shown here is derived from an EMBL/GenBank/DDBJ whole genome shotgun (WGS) entry which is preliminary data.</text>
</comment>
<dbReference type="SMART" id="SM00267">
    <property type="entry name" value="GGDEF"/>
    <property type="match status" value="1"/>
</dbReference>
<dbReference type="InterPro" id="IPR035965">
    <property type="entry name" value="PAS-like_dom_sf"/>
</dbReference>
<reference evidence="3 4" key="1">
    <citation type="submission" date="2019-06" db="EMBL/GenBank/DDBJ databases">
        <title>Sequencing the genomes of 1000 actinobacteria strains.</title>
        <authorList>
            <person name="Klenk H.-P."/>
        </authorList>
    </citation>
    <scope>NUCLEOTIDE SEQUENCE [LARGE SCALE GENOMIC DNA]</scope>
    <source>
        <strain evidence="3 4">DSM 18607</strain>
    </source>
</reference>
<dbReference type="InterPro" id="IPR043128">
    <property type="entry name" value="Rev_trsase/Diguanyl_cyclase"/>
</dbReference>
<dbReference type="Pfam" id="PF00990">
    <property type="entry name" value="GGDEF"/>
    <property type="match status" value="1"/>
</dbReference>
<dbReference type="Gene3D" id="3.30.450.20">
    <property type="entry name" value="PAS domain"/>
    <property type="match status" value="1"/>
</dbReference>
<feature type="compositionally biased region" description="Gly residues" evidence="1">
    <location>
        <begin position="447"/>
        <end position="456"/>
    </location>
</feature>
<dbReference type="PROSITE" id="PS50887">
    <property type="entry name" value="GGDEF"/>
    <property type="match status" value="1"/>
</dbReference>
<organism evidence="3 4">
    <name type="scientific">Lapillicoccus jejuensis</name>
    <dbReference type="NCBI Taxonomy" id="402171"/>
    <lineage>
        <taxon>Bacteria</taxon>
        <taxon>Bacillati</taxon>
        <taxon>Actinomycetota</taxon>
        <taxon>Actinomycetes</taxon>
        <taxon>Micrococcales</taxon>
        <taxon>Intrasporangiaceae</taxon>
        <taxon>Lapillicoccus</taxon>
    </lineage>
</organism>
<evidence type="ECO:0000313" key="3">
    <source>
        <dbReference type="EMBL" id="TQJ08617.1"/>
    </source>
</evidence>
<accession>A0A542DZT9</accession>
<feature type="compositionally biased region" description="Basic and acidic residues" evidence="1">
    <location>
        <begin position="431"/>
        <end position="444"/>
    </location>
</feature>
<dbReference type="EMBL" id="VFMN01000001">
    <property type="protein sequence ID" value="TQJ08617.1"/>
    <property type="molecule type" value="Genomic_DNA"/>
</dbReference>
<dbReference type="RefSeq" id="WP_141848113.1">
    <property type="nucleotide sequence ID" value="NZ_BAAAPR010000004.1"/>
</dbReference>
<sequence length="490" mass="51721">MTRTSADPTGSTPPGAGTAVPQAVVEDALREWAARAGRLPQVTAVRAVVELHDQPDAIEVTTDGAAFAVADGAPRTTRTRWGRQVPAAALQRHRTLSAPGGEAIGDLQVELLTVGGEAQCLLADVLTDGLTGSIRMRLADRDERSRSDHLSGVMRESSLATATLDALIDESVVAVGLVSLELATLGHVTRANHRLQRLCGRTATELTTTSYLDLLEGPQRGVQEAGLRRAVNGRLAPFRSDGPIRRRGAAGPHVRVTTTPVLTEGGPPTVATLQLVVVDASDALTGAGGVEPLDEPAGSTGVVDPTRFADVVAEAQDRAARTRQDTAMFVARVEGLDDLVRERGPAAAADVQRFVAERLRSALRADDVIGRVSEHELAFVAEEIDVGQAELLAQRLGRALSLTYEVDGRPVLLRLALGTAMMHPRQTGADALDHARRAADRAEAGRAGPGPAGSDGGVRVHVDPTPAVLALAEDQARAPRFYPRRRRRSG</sequence>
<name>A0A542DZT9_9MICO</name>
<dbReference type="SUPFAM" id="SSF55073">
    <property type="entry name" value="Nucleotide cyclase"/>
    <property type="match status" value="1"/>
</dbReference>
<feature type="domain" description="GGDEF" evidence="2">
    <location>
        <begin position="324"/>
        <end position="454"/>
    </location>
</feature>
<evidence type="ECO:0000259" key="2">
    <source>
        <dbReference type="PROSITE" id="PS50887"/>
    </source>
</evidence>
<evidence type="ECO:0000256" key="1">
    <source>
        <dbReference type="SAM" id="MobiDB-lite"/>
    </source>
</evidence>
<dbReference type="AlphaFoldDB" id="A0A542DZT9"/>
<dbReference type="Proteomes" id="UP000317893">
    <property type="component" value="Unassembled WGS sequence"/>
</dbReference>
<gene>
    <name evidence="3" type="ORF">FB458_1708</name>
</gene>
<feature type="region of interest" description="Disordered" evidence="1">
    <location>
        <begin position="431"/>
        <end position="461"/>
    </location>
</feature>
<protein>
    <submittedName>
        <fullName evidence="3">GGDEF domain-containing protein</fullName>
    </submittedName>
</protein>
<feature type="region of interest" description="Disordered" evidence="1">
    <location>
        <begin position="1"/>
        <end position="20"/>
    </location>
</feature>
<dbReference type="SUPFAM" id="SSF55785">
    <property type="entry name" value="PYP-like sensor domain (PAS domain)"/>
    <property type="match status" value="1"/>
</dbReference>
<dbReference type="Gene3D" id="3.30.70.270">
    <property type="match status" value="1"/>
</dbReference>
<keyword evidence="4" id="KW-1185">Reference proteome</keyword>
<dbReference type="InterPro" id="IPR029787">
    <property type="entry name" value="Nucleotide_cyclase"/>
</dbReference>